<gene>
    <name evidence="2" type="ORF">P7I32_00750</name>
</gene>
<comment type="caution">
    <text evidence="2">The sequence shown here is derived from an EMBL/GenBank/DDBJ whole genome shotgun (WGS) entry which is preliminary data.</text>
</comment>
<proteinExistence type="predicted"/>
<dbReference type="RefSeq" id="WP_086338981.1">
    <property type="nucleotide sequence ID" value="NZ_CACRTX010000008.1"/>
</dbReference>
<evidence type="ECO:0000313" key="3">
    <source>
        <dbReference type="Proteomes" id="UP001268896"/>
    </source>
</evidence>
<evidence type="ECO:0000256" key="1">
    <source>
        <dbReference type="SAM" id="MobiDB-lite"/>
    </source>
</evidence>
<reference evidence="2" key="1">
    <citation type="submission" date="2023-03" db="EMBL/GenBank/DDBJ databases">
        <authorList>
            <person name="Shen W."/>
            <person name="Cai J."/>
        </authorList>
    </citation>
    <scope>NUCLEOTIDE SEQUENCE</scope>
    <source>
        <strain evidence="2">K72-2</strain>
    </source>
</reference>
<name>A0AAW8UN60_ENTCA</name>
<dbReference type="AlphaFoldDB" id="A0AAW8UN60"/>
<dbReference type="Proteomes" id="UP001268896">
    <property type="component" value="Unassembled WGS sequence"/>
</dbReference>
<protein>
    <submittedName>
        <fullName evidence="2">Uncharacterized protein</fullName>
    </submittedName>
</protein>
<organism evidence="2 3">
    <name type="scientific">Enterococcus casseliflavus</name>
    <name type="common">Enterococcus flavescens</name>
    <dbReference type="NCBI Taxonomy" id="37734"/>
    <lineage>
        <taxon>Bacteria</taxon>
        <taxon>Bacillati</taxon>
        <taxon>Bacillota</taxon>
        <taxon>Bacilli</taxon>
        <taxon>Lactobacillales</taxon>
        <taxon>Enterococcaceae</taxon>
        <taxon>Enterococcus</taxon>
    </lineage>
</organism>
<feature type="region of interest" description="Disordered" evidence="1">
    <location>
        <begin position="66"/>
        <end position="109"/>
    </location>
</feature>
<accession>A0AAW8UN60</accession>
<feature type="compositionally biased region" description="Polar residues" evidence="1">
    <location>
        <begin position="74"/>
        <end position="105"/>
    </location>
</feature>
<dbReference type="EMBL" id="JARQDV010000001">
    <property type="protein sequence ID" value="MDT2963119.1"/>
    <property type="molecule type" value="Genomic_DNA"/>
</dbReference>
<evidence type="ECO:0000313" key="2">
    <source>
        <dbReference type="EMBL" id="MDT2963119.1"/>
    </source>
</evidence>
<sequence length="129" mass="14607">MKKSGNGFYIEVSDDELKNIFPELINFKYKNNMTFLLNDDEESIEYFVAIDGFLNNVKLHKTSFEDSYNKTEESTSQSLIASETETSYSSLLNETHSSETTSSIDSPKVSDLSEKIDSFIANYTSIPPD</sequence>